<dbReference type="Proteomes" id="UP000770661">
    <property type="component" value="Unassembled WGS sequence"/>
</dbReference>
<evidence type="ECO:0000259" key="16">
    <source>
        <dbReference type="SMART" id="SM01349"/>
    </source>
</evidence>
<feature type="region of interest" description="Disordered" evidence="15">
    <location>
        <begin position="1927"/>
        <end position="1962"/>
    </location>
</feature>
<dbReference type="FunFam" id="1.25.10.10:FF:000019">
    <property type="entry name" value="Cytoskeleton-associated protein 5"/>
    <property type="match status" value="1"/>
</dbReference>
<sequence>MRGEAGAGARRRQGRGGGRGEAEAGARRGQGRGGGRGAAEAGARLGQGRGGGRGAAEAEARRRQGRGWGRGAAEAGARRRQGRGGGRGAAEAEARQGQGRLVRLISRDGGGHEYLKLPLEDRCMHKLWKARLNGYEECVKHFAKITDERSPEFNKFAPLMKKFVTDSNAVAQEKALEAVLAFTENAHVAGRTVGDCTAGIVTKCLAAPKRGTQEKAMEVILMCCEIEKYEQVQEELMKGFAQKNPKVVAGSIRAITTALREFGPKVINPKPLMKQIHTILEDRDKNVREEGKKLLVEMYRWIGQALKPMMSSLKPVQVQELEAEFEKLSGEKAVQIRFLRSQQDLKAKLEAEGDEEGEEDDDVEQDIPEMDPVDLFEPVNILEKLPKDFYEKVEAKKWQERKEAMEVLLPLTQNHPKLEAGDYNDLMKALRKIIGKDTNVMIVALAGQCVAGLAKGLKKRFSPFALAFTETILEKFKEKKTNVVSAMREAVDAVYLTTSLESIQETLTGALANKNPNVKAETVAFLSRALCYCTPTILNKKLLKLIVTDLLKSLSEPDPTVRDNSCEALGVAMRVVGEKLIMVFIADVDNLKMQKIKEACEKAELKVKVSAPKAKKAAPVAKKEPARPARAPSASSGPAKAVRGGGGSKTAGEAGRGKKVPGRGSKGGGGGGGGGPALEECKELELCLEEALEKAADVLPEDILSGLTDSNWKVRLASVESFINTTKSLERADIPTQALVRCLAQKPGFKDNNFQVLKLRLEALKLLAEDSNFTRRSGEVVIQDVVEKIADPKNGPLCGEVLTAISEAAKLQWTGPEVMTRACEQKSPKVQEMALKWLSDAISEFGFVLQPKALIGDIKKALGHTNPGVRTAGVALCGTMYLYMGATLRVFFEDEKAALLQQIDTEFDRLSGSSPPAPFRGVSQEGGTENDGDEDDAVDARQAGPINVQDLVPRVSISEQLSSNLFSELADKNWKVRNEALQKVSNILSEAKFIKGDILELPTALCSRMNDTNKNLALEAIRLTASLATALGPHCKPHTRNIVPGMLTALGDSKQNVRQQALSTLNSWVEQAGLKETVDGEVFADALKSGSPFLKAELFTWMAEKLKDAPTKSINKEEVHSCTQYLFTALEDRSADVRKGANEAVLPFMMHIGYEGMMKHISRVKPSSKNTVMQAMEKAKPNLPAKPQPKPRSPAAGATGAAGRMGRPGSAGAQQGGAGRGSAAATKKVLRAPSATRVGSTSGRKEAEDVDTSPMLQINTLKQQRTLDEQRLRVLRWDFTAPRAEFVSQLKDQMTTAGLNRQLTSNMFHQDFKFHIKAIDSLNEDLSYNLEACIANLDLILKWLTIRFFDTNPSVIMKAMDYLQQVFQSVTEEGYNLQDNEVGSFMPFLITKFGDPKDSIRGPARNIARLICDIYPASKVSPYMMEGLKAKNARQRAECLEAIGNLIETFGTFVCQPSPPVALKEVAKQIADRDNSVRNAALNCLVQVYFQEGEKVYKFVGNLSDKDMSLLEERIKRAAKNRPVIKKPAPELEVPSVRGGGAMAGRPNRVTPKAAQPAPQLLRERGGVPRPAEQQASGLKRFGLKAQPASNTNAPFKIDYGNIEKLLSNDDEPEHTQYNLEEIPDLASILNYKPVLPTTTSRLTRPGFTSAWSATSAPSPRESEGAAQAINMVISQVATTDANTVITALAQLDEVLQSEERCSQLASHVDQLLIIATLQYRLVLNTKMANLNVNKEECIKIYRSLTNCLMMVFNSKQLGTKATRDVLRDVVHVLIHIILDHRLSQLEDGPQIIRAINVLVVRIVEKAQFTHVFSALLKLLHESVGSGGGCKFTELVMKCNWKAIRILPSRTNDLDLDQILLDVHNFLVTYPVSSWSERPSDTPLRTIKTVIYALGKAYGPSILGHFSKIDNFQGSELHKYLTKSLKKPKTEDDGGVGDSNRLAGAQVSNDSADSVRSPKRLSKSEHNILSEIFRKIGSKENTKEGLIQLYEFKQKHPESDIEPFLRKSSQFFQNYIERGLKKVEAERRLEGKAASNPTSENGSNAGPLASIQVPDANFNMNDLVDQFKSLAAYAGFDNSYIDSAVQNICSTEKEMKGDITEYIKTMSTEYSAEQNEYGSQDK</sequence>
<dbReference type="InterPro" id="IPR024395">
    <property type="entry name" value="CLASP_N_dom"/>
</dbReference>
<dbReference type="OrthoDB" id="205662at2759"/>
<dbReference type="InterPro" id="IPR021133">
    <property type="entry name" value="HEAT_type_2"/>
</dbReference>
<evidence type="ECO:0000256" key="12">
    <source>
        <dbReference type="ARBA" id="ARBA00023328"/>
    </source>
</evidence>
<dbReference type="InterPro" id="IPR011989">
    <property type="entry name" value="ARM-like"/>
</dbReference>
<evidence type="ECO:0000256" key="10">
    <source>
        <dbReference type="ARBA" id="ARBA00023212"/>
    </source>
</evidence>
<name>A0A8J5CNW1_CHIOP</name>
<keyword evidence="10" id="KW-0206">Cytoskeleton</keyword>
<dbReference type="GO" id="GO:0005874">
    <property type="term" value="C:microtubule"/>
    <property type="evidence" value="ECO:0007669"/>
    <property type="project" value="UniProtKB-ARBA"/>
</dbReference>
<feature type="region of interest" description="Disordered" evidence="15">
    <location>
        <begin position="909"/>
        <end position="938"/>
    </location>
</feature>
<dbReference type="InterPro" id="IPR045110">
    <property type="entry name" value="XMAP215"/>
</dbReference>
<keyword evidence="18" id="KW-1185">Reference proteome</keyword>
<feature type="compositionally biased region" description="Low complexity" evidence="15">
    <location>
        <begin position="628"/>
        <end position="642"/>
    </location>
</feature>
<evidence type="ECO:0000256" key="3">
    <source>
        <dbReference type="ARBA" id="ARBA00004647"/>
    </source>
</evidence>
<dbReference type="SUPFAM" id="SSF48371">
    <property type="entry name" value="ARM repeat"/>
    <property type="match status" value="2"/>
</dbReference>
<feature type="compositionally biased region" description="Gly residues" evidence="15">
    <location>
        <begin position="45"/>
        <end position="54"/>
    </location>
</feature>
<feature type="compositionally biased region" description="Gly residues" evidence="15">
    <location>
        <begin position="664"/>
        <end position="676"/>
    </location>
</feature>
<dbReference type="Pfam" id="PF21041">
    <property type="entry name" value="XMAP215_CLASP_TOG"/>
    <property type="match status" value="4"/>
</dbReference>
<feature type="domain" description="TOG" evidence="16">
    <location>
        <begin position="685"/>
        <end position="916"/>
    </location>
</feature>
<accession>A0A8J5CNW1</accession>
<evidence type="ECO:0000256" key="4">
    <source>
        <dbReference type="ARBA" id="ARBA00022454"/>
    </source>
</evidence>
<dbReference type="Pfam" id="PF12348">
    <property type="entry name" value="CLASP_N"/>
    <property type="match status" value="1"/>
</dbReference>
<comment type="similarity">
    <text evidence="13">Belongs to the TOG/XMAP215 family.</text>
</comment>
<dbReference type="FunFam" id="1.25.10.10:FF:000068">
    <property type="entry name" value="cytoskeleton-associated protein 5 isoform X1"/>
    <property type="match status" value="1"/>
</dbReference>
<feature type="compositionally biased region" description="Acidic residues" evidence="15">
    <location>
        <begin position="928"/>
        <end position="937"/>
    </location>
</feature>
<dbReference type="EMBL" id="JACEEZ010020284">
    <property type="protein sequence ID" value="KAG0714752.1"/>
    <property type="molecule type" value="Genomic_DNA"/>
</dbReference>
<evidence type="ECO:0000256" key="2">
    <source>
        <dbReference type="ARBA" id="ARBA00004629"/>
    </source>
</evidence>
<feature type="domain" description="TOG" evidence="16">
    <location>
        <begin position="113"/>
        <end position="334"/>
    </location>
</feature>
<feature type="domain" description="TOG" evidence="16">
    <location>
        <begin position="374"/>
        <end position="613"/>
    </location>
</feature>
<feature type="repeat" description="HEAT" evidence="14">
    <location>
        <begin position="1042"/>
        <end position="1079"/>
    </location>
</feature>
<evidence type="ECO:0000313" key="17">
    <source>
        <dbReference type="EMBL" id="KAG0714752.1"/>
    </source>
</evidence>
<keyword evidence="7" id="KW-0677">Repeat</keyword>
<evidence type="ECO:0000256" key="14">
    <source>
        <dbReference type="PROSITE-ProRule" id="PRU00103"/>
    </source>
</evidence>
<evidence type="ECO:0000256" key="5">
    <source>
        <dbReference type="ARBA" id="ARBA00022490"/>
    </source>
</evidence>
<evidence type="ECO:0000256" key="6">
    <source>
        <dbReference type="ARBA" id="ARBA00022618"/>
    </source>
</evidence>
<dbReference type="FunFam" id="1.25.10.10:FF:000052">
    <property type="entry name" value="Cytoskeleton associated protein 5"/>
    <property type="match status" value="1"/>
</dbReference>
<dbReference type="GO" id="GO:0061863">
    <property type="term" value="F:microtubule plus end polymerase"/>
    <property type="evidence" value="ECO:0007669"/>
    <property type="project" value="InterPro"/>
</dbReference>
<feature type="domain" description="TOG" evidence="16">
    <location>
        <begin position="1285"/>
        <end position="1524"/>
    </location>
</feature>
<dbReference type="InterPro" id="IPR016024">
    <property type="entry name" value="ARM-type_fold"/>
</dbReference>
<proteinExistence type="inferred from homology"/>
<evidence type="ECO:0000256" key="15">
    <source>
        <dbReference type="SAM" id="MobiDB-lite"/>
    </source>
</evidence>
<dbReference type="GO" id="GO:0030951">
    <property type="term" value="P:establishment or maintenance of microtubule cytoskeleton polarity"/>
    <property type="evidence" value="ECO:0007669"/>
    <property type="project" value="InterPro"/>
</dbReference>
<dbReference type="PROSITE" id="PS50077">
    <property type="entry name" value="HEAT_REPEAT"/>
    <property type="match status" value="1"/>
</dbReference>
<dbReference type="InterPro" id="IPR034085">
    <property type="entry name" value="TOG"/>
</dbReference>
<organism evidence="17 18">
    <name type="scientific">Chionoecetes opilio</name>
    <name type="common">Atlantic snow crab</name>
    <name type="synonym">Cancer opilio</name>
    <dbReference type="NCBI Taxonomy" id="41210"/>
    <lineage>
        <taxon>Eukaryota</taxon>
        <taxon>Metazoa</taxon>
        <taxon>Ecdysozoa</taxon>
        <taxon>Arthropoda</taxon>
        <taxon>Crustacea</taxon>
        <taxon>Multicrustacea</taxon>
        <taxon>Malacostraca</taxon>
        <taxon>Eumalacostraca</taxon>
        <taxon>Eucarida</taxon>
        <taxon>Decapoda</taxon>
        <taxon>Pleocyemata</taxon>
        <taxon>Brachyura</taxon>
        <taxon>Eubrachyura</taxon>
        <taxon>Majoidea</taxon>
        <taxon>Majidae</taxon>
        <taxon>Chionoecetes</taxon>
    </lineage>
</organism>
<keyword evidence="12" id="KW-0137">Centromere</keyword>
<dbReference type="Gene3D" id="1.25.10.10">
    <property type="entry name" value="Leucine-rich Repeat Variant"/>
    <property type="match status" value="5"/>
</dbReference>
<dbReference type="FunFam" id="1.25.10.10:FF:000050">
    <property type="entry name" value="Cytoskeleton-associated protein 5 isoform X1"/>
    <property type="match status" value="1"/>
</dbReference>
<feature type="region of interest" description="Disordered" evidence="15">
    <location>
        <begin position="1"/>
        <end position="97"/>
    </location>
</feature>
<gene>
    <name evidence="17" type="primary">CKAP5</name>
    <name evidence="17" type="ORF">GWK47_013537</name>
</gene>
<dbReference type="GO" id="GO:0051231">
    <property type="term" value="P:spindle elongation"/>
    <property type="evidence" value="ECO:0007669"/>
    <property type="project" value="UniProtKB-ARBA"/>
</dbReference>
<feature type="region of interest" description="Disordered" evidence="15">
    <location>
        <begin position="1179"/>
        <end position="1256"/>
    </location>
</feature>
<evidence type="ECO:0000256" key="13">
    <source>
        <dbReference type="ARBA" id="ARBA00025722"/>
    </source>
</evidence>
<evidence type="ECO:0000256" key="9">
    <source>
        <dbReference type="ARBA" id="ARBA00022838"/>
    </source>
</evidence>
<dbReference type="FunFam" id="1.25.10.10:FF:000063">
    <property type="entry name" value="Putative cytoskeleton-associated protein 5"/>
    <property type="match status" value="1"/>
</dbReference>
<dbReference type="GO" id="GO:0046785">
    <property type="term" value="P:microtubule polymerization"/>
    <property type="evidence" value="ECO:0007669"/>
    <property type="project" value="InterPro"/>
</dbReference>
<comment type="subcellular location">
    <subcellularLocation>
        <location evidence="2">Chromosome</location>
        <location evidence="2">Centromere</location>
        <location evidence="2">Kinetochore</location>
    </subcellularLocation>
    <subcellularLocation>
        <location evidence="1">Cytoplasm</location>
        <location evidence="1">Cytoskeleton</location>
        <location evidence="1">Microtubule organizing center</location>
        <location evidence="1">Centrosome</location>
    </subcellularLocation>
    <subcellularLocation>
        <location evidence="3">Cytoplasm</location>
        <location evidence="3">Cytoskeleton</location>
        <location evidence="3">Spindle pole</location>
    </subcellularLocation>
</comment>
<dbReference type="InterPro" id="IPR048491">
    <property type="entry name" value="XMAP215_CLASP_TOG"/>
</dbReference>
<reference evidence="17" key="1">
    <citation type="submission" date="2020-07" db="EMBL/GenBank/DDBJ databases">
        <title>The High-quality genome of the commercially important snow crab, Chionoecetes opilio.</title>
        <authorList>
            <person name="Jeong J.-H."/>
            <person name="Ryu S."/>
        </authorList>
    </citation>
    <scope>NUCLEOTIDE SEQUENCE</scope>
    <source>
        <strain evidence="17">MADBK_172401_WGS</strain>
        <tissue evidence="17">Digestive gland</tissue>
    </source>
</reference>
<evidence type="ECO:0000256" key="11">
    <source>
        <dbReference type="ARBA" id="ARBA00023306"/>
    </source>
</evidence>
<comment type="caution">
    <text evidence="17">The sequence shown here is derived from an EMBL/GenBank/DDBJ whole genome shotgun (WGS) entry which is preliminary data.</text>
</comment>
<keyword evidence="11" id="KW-0131">Cell cycle</keyword>
<feature type="domain" description="TOG" evidence="16">
    <location>
        <begin position="950"/>
        <end position="1185"/>
    </location>
</feature>
<dbReference type="GO" id="GO:0051301">
    <property type="term" value="P:cell division"/>
    <property type="evidence" value="ECO:0007669"/>
    <property type="project" value="UniProtKB-KW"/>
</dbReference>
<dbReference type="GO" id="GO:0000776">
    <property type="term" value="C:kinetochore"/>
    <property type="evidence" value="ECO:0007669"/>
    <property type="project" value="UniProtKB-KW"/>
</dbReference>
<keyword evidence="5" id="KW-0963">Cytoplasm</keyword>
<evidence type="ECO:0000256" key="7">
    <source>
        <dbReference type="ARBA" id="ARBA00022737"/>
    </source>
</evidence>
<feature type="compositionally biased region" description="Low complexity" evidence="15">
    <location>
        <begin position="1193"/>
        <end position="1213"/>
    </location>
</feature>
<dbReference type="PANTHER" id="PTHR12609">
    <property type="entry name" value="MICROTUBULE ASSOCIATED PROTEIN XMAP215"/>
    <property type="match status" value="1"/>
</dbReference>
<evidence type="ECO:0000313" key="18">
    <source>
        <dbReference type="Proteomes" id="UP000770661"/>
    </source>
</evidence>
<dbReference type="GO" id="GO:0005813">
    <property type="term" value="C:centrosome"/>
    <property type="evidence" value="ECO:0007669"/>
    <property type="project" value="UniProtKB-SubCell"/>
</dbReference>
<dbReference type="GO" id="GO:0000922">
    <property type="term" value="C:spindle pole"/>
    <property type="evidence" value="ECO:0007669"/>
    <property type="project" value="UniProtKB-SubCell"/>
</dbReference>
<protein>
    <submittedName>
        <fullName evidence="17">Cytoskeleton-associated protein 5</fullName>
    </submittedName>
</protein>
<keyword evidence="4" id="KW-0158">Chromosome</keyword>
<dbReference type="SMART" id="SM01349">
    <property type="entry name" value="TOG"/>
    <property type="match status" value="5"/>
</dbReference>
<keyword evidence="9" id="KW-0995">Kinetochore</keyword>
<dbReference type="GO" id="GO:0051010">
    <property type="term" value="F:microtubule plus-end binding"/>
    <property type="evidence" value="ECO:0007669"/>
    <property type="project" value="InterPro"/>
</dbReference>
<feature type="region of interest" description="Disordered" evidence="15">
    <location>
        <begin position="1532"/>
        <end position="1558"/>
    </location>
</feature>
<evidence type="ECO:0000256" key="1">
    <source>
        <dbReference type="ARBA" id="ARBA00004300"/>
    </source>
</evidence>
<keyword evidence="6" id="KW-0132">Cell division</keyword>
<evidence type="ECO:0000256" key="8">
    <source>
        <dbReference type="ARBA" id="ARBA00022776"/>
    </source>
</evidence>
<keyword evidence="8" id="KW-0498">Mitosis</keyword>
<feature type="region of interest" description="Disordered" evidence="15">
    <location>
        <begin position="614"/>
        <end position="676"/>
    </location>
</feature>